<comment type="caution">
    <text evidence="1">The sequence shown here is derived from an EMBL/GenBank/DDBJ whole genome shotgun (WGS) entry which is preliminary data.</text>
</comment>
<organism evidence="1 3">
    <name type="scientific">Malus domestica</name>
    <name type="common">Apple</name>
    <name type="synonym">Pyrus malus</name>
    <dbReference type="NCBI Taxonomy" id="3750"/>
    <lineage>
        <taxon>Eukaryota</taxon>
        <taxon>Viridiplantae</taxon>
        <taxon>Streptophyta</taxon>
        <taxon>Embryophyta</taxon>
        <taxon>Tracheophyta</taxon>
        <taxon>Spermatophyta</taxon>
        <taxon>Magnoliopsida</taxon>
        <taxon>eudicotyledons</taxon>
        <taxon>Gunneridae</taxon>
        <taxon>Pentapetalae</taxon>
        <taxon>rosids</taxon>
        <taxon>fabids</taxon>
        <taxon>Rosales</taxon>
        <taxon>Rosaceae</taxon>
        <taxon>Amygdaloideae</taxon>
        <taxon>Maleae</taxon>
        <taxon>Malus</taxon>
    </lineage>
</organism>
<proteinExistence type="predicted"/>
<dbReference type="EMBL" id="RDQH01000338">
    <property type="protein sequence ID" value="RXH82472.1"/>
    <property type="molecule type" value="Genomic_DNA"/>
</dbReference>
<dbReference type="EMBL" id="RDQH01000317">
    <property type="protein sequence ID" value="RXI09546.1"/>
    <property type="molecule type" value="Genomic_DNA"/>
</dbReference>
<protein>
    <submittedName>
        <fullName evidence="1">Uncharacterized protein</fullName>
    </submittedName>
</protein>
<name>A0A498IKF8_MALDO</name>
<reference evidence="1 3" key="1">
    <citation type="submission" date="2018-10" db="EMBL/GenBank/DDBJ databases">
        <title>A high-quality apple genome assembly.</title>
        <authorList>
            <person name="Hu J."/>
        </authorList>
    </citation>
    <scope>NUCLEOTIDE SEQUENCE [LARGE SCALE GENOMIC DNA]</scope>
    <source>
        <strain evidence="3">cv. HFTH1</strain>
        <tissue evidence="1">Young leaf</tissue>
    </source>
</reference>
<dbReference type="Proteomes" id="UP000290289">
    <property type="component" value="Chromosome 12"/>
</dbReference>
<accession>A0A498IKF8</accession>
<gene>
    <name evidence="2" type="ORF">DVH24_005499</name>
    <name evidence="1" type="ORF">DVH24_036813</name>
</gene>
<sequence>MKKFVVGDEAALEACVVEIEVGKCIFDTILNGKFPNLSLQCTSDQEFCTFSFNGKLHDCKADMLCNHSIASEDGSTTAGYYKDNIQLDKVIGNHQTNSSNGTRVFRKSSASAGSYAVNILQWIIPVTCAIREGGNTIRLDEVMVRLSSHILYRAVKNIVAIVKTITKEKGASIRHIVPTHIIIAKTAHTSYFRALANTSHASRNPIPVGT</sequence>
<evidence type="ECO:0000313" key="2">
    <source>
        <dbReference type="EMBL" id="RXI09546.1"/>
    </source>
</evidence>
<dbReference type="AlphaFoldDB" id="A0A498IKF8"/>
<evidence type="ECO:0000313" key="1">
    <source>
        <dbReference type="EMBL" id="RXH82472.1"/>
    </source>
</evidence>
<keyword evidence="3" id="KW-1185">Reference proteome</keyword>
<evidence type="ECO:0000313" key="3">
    <source>
        <dbReference type="Proteomes" id="UP000290289"/>
    </source>
</evidence>